<evidence type="ECO:0000313" key="4">
    <source>
        <dbReference type="EMBL" id="RUR26454.1"/>
    </source>
</evidence>
<dbReference type="EMBL" id="RZGX01000001">
    <property type="protein sequence ID" value="RUR26454.1"/>
    <property type="molecule type" value="Genomic_DNA"/>
</dbReference>
<feature type="transmembrane region" description="Helical" evidence="1">
    <location>
        <begin position="15"/>
        <end position="34"/>
    </location>
</feature>
<comment type="caution">
    <text evidence="2">The sequence shown here is derived from an EMBL/GenBank/DDBJ whole genome shotgun (WGS) entry which is preliminary data.</text>
</comment>
<protein>
    <submittedName>
        <fullName evidence="2">Uncharacterized protein</fullName>
    </submittedName>
</protein>
<accession>A0A317U4U0</accession>
<dbReference type="Proteomes" id="UP000287374">
    <property type="component" value="Unassembled WGS sequence"/>
</dbReference>
<evidence type="ECO:0000256" key="1">
    <source>
        <dbReference type="SAM" id="Phobius"/>
    </source>
</evidence>
<reference evidence="4 6" key="2">
    <citation type="submission" date="2018-12" db="EMBL/GenBank/DDBJ databases">
        <title>Legionella sp,whole genome shotgun sequence.</title>
        <authorList>
            <person name="Wu H."/>
        </authorList>
    </citation>
    <scope>NUCLEOTIDE SEQUENCE [LARGE SCALE GENOMIC DNA]</scope>
    <source>
        <strain evidence="6">km489</strain>
        <strain evidence="4">Km489</strain>
    </source>
</reference>
<gene>
    <name evidence="3" type="ORF">DGG96_01210</name>
    <name evidence="2" type="ORF">DGG96_03215</name>
    <name evidence="4" type="ORF">ELY20_00615</name>
</gene>
<dbReference type="EMBL" id="QHJG01000004">
    <property type="protein sequence ID" value="PWY57013.1"/>
    <property type="molecule type" value="Genomic_DNA"/>
</dbReference>
<keyword evidence="1" id="KW-0812">Transmembrane</keyword>
<dbReference type="RefSeq" id="WP_110141200.1">
    <property type="nucleotide sequence ID" value="NZ_QHJG01000002.1"/>
</dbReference>
<dbReference type="OrthoDB" id="9880400at2"/>
<name>A0A317U4U0_9GAMM</name>
<dbReference type="Proteomes" id="UP000247152">
    <property type="component" value="Unassembled WGS sequence"/>
</dbReference>
<sequence>MSTHQFNSTPSKQNGLGLVEAMVVTSLLIFGMVAGSKTEVHLIKAKANTNQDYLSTQLFNQKMEQLRNYSTIAGYNAITTGSDITTEFDSTFYRTWTITNNSKYKKVDHLVTWINSNNENLSLVSASYISQNDPALSGQLFNSTFTSTSLPAIGSGVPNANPNPNPPSVPSGTTYTVTVPNTNIVLTYDSSNNVTLINNEHAVTLSGTIALGTGGNAPPKTVDLSNVTISVDSSNSQVATCFYVGSSAAFNCIMASSWSGRVLLGGVSDVNVCTSNQQPYINLLTSLNNQDYLIIKSNRNCPSSNPFLLQSL</sequence>
<keyword evidence="6" id="KW-1185">Reference proteome</keyword>
<evidence type="ECO:0000313" key="3">
    <source>
        <dbReference type="EMBL" id="PWY57365.1"/>
    </source>
</evidence>
<evidence type="ECO:0000313" key="2">
    <source>
        <dbReference type="EMBL" id="PWY57013.1"/>
    </source>
</evidence>
<dbReference type="AlphaFoldDB" id="A0A317U4U0"/>
<keyword evidence="1" id="KW-0472">Membrane</keyword>
<evidence type="ECO:0000313" key="5">
    <source>
        <dbReference type="Proteomes" id="UP000247152"/>
    </source>
</evidence>
<dbReference type="EMBL" id="QHJG01000002">
    <property type="protein sequence ID" value="PWY57365.1"/>
    <property type="molecule type" value="Genomic_DNA"/>
</dbReference>
<evidence type="ECO:0000313" key="6">
    <source>
        <dbReference type="Proteomes" id="UP000287374"/>
    </source>
</evidence>
<reference evidence="2 5" key="1">
    <citation type="submission" date="2018-05" db="EMBL/GenBank/DDBJ databases">
        <title>Legionella qingyii sp.nov., whole genome shotgun sequence.</title>
        <authorList>
            <person name="Wu H."/>
            <person name="Zhu Q."/>
            <person name="Hu C."/>
        </authorList>
    </citation>
    <scope>NUCLEOTIDE SEQUENCE [LARGE SCALE GENOMIC DNA]</scope>
    <source>
        <strain evidence="2 5">HEB18</strain>
    </source>
</reference>
<organism evidence="2 5">
    <name type="scientific">Legionella qingyii</name>
    <dbReference type="NCBI Taxonomy" id="2184757"/>
    <lineage>
        <taxon>Bacteria</taxon>
        <taxon>Pseudomonadati</taxon>
        <taxon>Pseudomonadota</taxon>
        <taxon>Gammaproteobacteria</taxon>
        <taxon>Legionellales</taxon>
        <taxon>Legionellaceae</taxon>
        <taxon>Legionella</taxon>
    </lineage>
</organism>
<proteinExistence type="predicted"/>
<keyword evidence="1" id="KW-1133">Transmembrane helix</keyword>